<keyword evidence="4" id="KW-0732">Signal</keyword>
<dbReference type="InterPro" id="IPR011990">
    <property type="entry name" value="TPR-like_helical_dom_sf"/>
</dbReference>
<proteinExistence type="predicted"/>
<dbReference type="Proteomes" id="UP000324853">
    <property type="component" value="Unassembled WGS sequence"/>
</dbReference>
<feature type="repeat" description="TPR" evidence="3">
    <location>
        <begin position="123"/>
        <end position="156"/>
    </location>
</feature>
<dbReference type="InterPro" id="IPR013105">
    <property type="entry name" value="TPR_2"/>
</dbReference>
<evidence type="ECO:0000313" key="6">
    <source>
        <dbReference type="Proteomes" id="UP000324853"/>
    </source>
</evidence>
<organism evidence="5 6">
    <name type="scientific">Bradyrhizobium cytisi</name>
    <dbReference type="NCBI Taxonomy" id="515489"/>
    <lineage>
        <taxon>Bacteria</taxon>
        <taxon>Pseudomonadati</taxon>
        <taxon>Pseudomonadota</taxon>
        <taxon>Alphaproteobacteria</taxon>
        <taxon>Hyphomicrobiales</taxon>
        <taxon>Nitrobacteraceae</taxon>
        <taxon>Bradyrhizobium</taxon>
    </lineage>
</organism>
<evidence type="ECO:0000256" key="4">
    <source>
        <dbReference type="SAM" id="SignalP"/>
    </source>
</evidence>
<dbReference type="SMART" id="SM00028">
    <property type="entry name" value="TPR"/>
    <property type="match status" value="2"/>
</dbReference>
<dbReference type="Pfam" id="PF07719">
    <property type="entry name" value="TPR_2"/>
    <property type="match status" value="1"/>
</dbReference>
<keyword evidence="2 3" id="KW-0802">TPR repeat</keyword>
<evidence type="ECO:0000256" key="1">
    <source>
        <dbReference type="ARBA" id="ARBA00022737"/>
    </source>
</evidence>
<gene>
    <name evidence="5" type="ORF">FXB38_06595</name>
</gene>
<dbReference type="EMBL" id="VSSR01000011">
    <property type="protein sequence ID" value="TYL86904.1"/>
    <property type="molecule type" value="Genomic_DNA"/>
</dbReference>
<dbReference type="OrthoDB" id="7066062at2"/>
<keyword evidence="6" id="KW-1185">Reference proteome</keyword>
<evidence type="ECO:0000256" key="3">
    <source>
        <dbReference type="PROSITE-ProRule" id="PRU00339"/>
    </source>
</evidence>
<feature type="chain" id="PRO_5024297597" evidence="4">
    <location>
        <begin position="42"/>
        <end position="270"/>
    </location>
</feature>
<dbReference type="PROSITE" id="PS50005">
    <property type="entry name" value="TPR"/>
    <property type="match status" value="1"/>
</dbReference>
<evidence type="ECO:0000313" key="5">
    <source>
        <dbReference type="EMBL" id="TYL86904.1"/>
    </source>
</evidence>
<accession>A0A5S4WXU8</accession>
<dbReference type="InterPro" id="IPR019734">
    <property type="entry name" value="TPR_rpt"/>
</dbReference>
<dbReference type="AlphaFoldDB" id="A0A5S4WXU8"/>
<evidence type="ECO:0000256" key="2">
    <source>
        <dbReference type="ARBA" id="ARBA00022803"/>
    </source>
</evidence>
<feature type="signal peptide" evidence="4">
    <location>
        <begin position="1"/>
        <end position="41"/>
    </location>
</feature>
<reference evidence="5 6" key="1">
    <citation type="submission" date="2019-08" db="EMBL/GenBank/DDBJ databases">
        <title>Bradyrhizobium hipponensis sp. nov., a rhizobium isolated from a Lupinus angustifolius root nodule in Tunisia.</title>
        <authorList>
            <person name="Off K."/>
            <person name="Rejili M."/>
            <person name="Mars M."/>
            <person name="Brachmann A."/>
            <person name="Marin M."/>
        </authorList>
    </citation>
    <scope>NUCLEOTIDE SEQUENCE [LARGE SCALE GENOMIC DNA]</scope>
    <source>
        <strain evidence="5 6">CTAW11</strain>
    </source>
</reference>
<dbReference type="SUPFAM" id="SSF48452">
    <property type="entry name" value="TPR-like"/>
    <property type="match status" value="1"/>
</dbReference>
<sequence length="270" mass="29056">MMDSTVSWQDLPAAASMRFQKLLRLSGAVALSTLSLGAAWAATGGEPAATAQIDVAACLSATAADDMDKAGPACAAVIDNEKTAKPDLIKALIARGALLARHDQIDRAIADDSRALLLDPTLADVFNARGELWLKKGDKPKAVQDFGAALRINPNHEKAKANHQAIARELERIGAQMAVAGKPSFNCAGARRPVEKAICANRELADLDREVYAANARVLREAHDTGEARKFQREQDDFIARRNAGFGRPGYDLKKAMQDRLQRLNGVDGY</sequence>
<dbReference type="Gene3D" id="1.25.40.10">
    <property type="entry name" value="Tetratricopeptide repeat domain"/>
    <property type="match status" value="1"/>
</dbReference>
<protein>
    <submittedName>
        <fullName evidence="5">Tetratricopeptide repeat protein</fullName>
    </submittedName>
</protein>
<keyword evidence="1" id="KW-0677">Repeat</keyword>
<comment type="caution">
    <text evidence="5">The sequence shown here is derived from an EMBL/GenBank/DDBJ whole genome shotgun (WGS) entry which is preliminary data.</text>
</comment>
<name>A0A5S4WXU8_9BRAD</name>